<feature type="transmembrane region" description="Helical" evidence="6">
    <location>
        <begin position="289"/>
        <end position="310"/>
    </location>
</feature>
<evidence type="ECO:0000313" key="9">
    <source>
        <dbReference type="Proteomes" id="UP000315782"/>
    </source>
</evidence>
<dbReference type="Gene3D" id="1.20.1640.10">
    <property type="entry name" value="Multidrug efflux transporter AcrB transmembrane domain"/>
    <property type="match status" value="2"/>
</dbReference>
<organism evidence="8 9">
    <name type="scientific">SAR86 cluster bacterium</name>
    <dbReference type="NCBI Taxonomy" id="2030880"/>
    <lineage>
        <taxon>Bacteria</taxon>
        <taxon>Pseudomonadati</taxon>
        <taxon>Pseudomonadota</taxon>
        <taxon>Gammaproteobacteria</taxon>
        <taxon>SAR86 cluster</taxon>
    </lineage>
</organism>
<dbReference type="InterPro" id="IPR000731">
    <property type="entry name" value="SSD"/>
</dbReference>
<evidence type="ECO:0000256" key="1">
    <source>
        <dbReference type="ARBA" id="ARBA00004651"/>
    </source>
</evidence>
<evidence type="ECO:0000256" key="2">
    <source>
        <dbReference type="ARBA" id="ARBA00022475"/>
    </source>
</evidence>
<evidence type="ECO:0000256" key="3">
    <source>
        <dbReference type="ARBA" id="ARBA00022692"/>
    </source>
</evidence>
<feature type="transmembrane region" description="Helical" evidence="6">
    <location>
        <begin position="794"/>
        <end position="817"/>
    </location>
</feature>
<comment type="caution">
    <text evidence="8">The sequence shown here is derived from an EMBL/GenBank/DDBJ whole genome shotgun (WGS) entry which is preliminary data.</text>
</comment>
<evidence type="ECO:0000313" key="8">
    <source>
        <dbReference type="EMBL" id="RZO19733.1"/>
    </source>
</evidence>
<dbReference type="AlphaFoldDB" id="A0A520MEU5"/>
<dbReference type="PANTHER" id="PTHR33406:SF12">
    <property type="entry name" value="BLR2997 PROTEIN"/>
    <property type="match status" value="1"/>
</dbReference>
<evidence type="ECO:0000256" key="5">
    <source>
        <dbReference type="ARBA" id="ARBA00023136"/>
    </source>
</evidence>
<evidence type="ECO:0000256" key="4">
    <source>
        <dbReference type="ARBA" id="ARBA00022989"/>
    </source>
</evidence>
<dbReference type="PANTHER" id="PTHR33406">
    <property type="entry name" value="MEMBRANE PROTEIN MJ1562-RELATED"/>
    <property type="match status" value="1"/>
</dbReference>
<evidence type="ECO:0000259" key="7">
    <source>
        <dbReference type="PROSITE" id="PS50156"/>
    </source>
</evidence>
<dbReference type="GO" id="GO:0005886">
    <property type="term" value="C:plasma membrane"/>
    <property type="evidence" value="ECO:0007669"/>
    <property type="project" value="UniProtKB-SubCell"/>
</dbReference>
<protein>
    <submittedName>
        <fullName evidence="8">Transporter</fullName>
    </submittedName>
</protein>
<gene>
    <name evidence="8" type="ORF">EVA96_03515</name>
</gene>
<dbReference type="Proteomes" id="UP000315782">
    <property type="component" value="Unassembled WGS sequence"/>
</dbReference>
<dbReference type="InterPro" id="IPR004869">
    <property type="entry name" value="MMPL_dom"/>
</dbReference>
<accession>A0A520MEU5</accession>
<sequence>MKSYIKKYANFVIKKPVLILFFVFAFAITGSIGISNFKLDASSDALVLEGDQALKTYRENEEEFGDSSFLIVTFEPKNELFSPSSLETLKNLERDISEIDGVDSVLSLMDAPIFFQPKVGLTEVADNLKELDSEGIDLADAKNEIINNPIYQDLIISKDGSITAMQIVLKGNNEYNGLIKERYEVLDALNSKEPITYNNKIILQDRLVEINKRVSELNDTESEFNSNLVANIRLILDKYRDKATLYLGGPTMITSDMMDYIRSDLVIFGTAVALIFALMLYIFFGNLWFVIFPISNAFLTTFVTAGFLGYMDWKISVVSSNFIALLLILTISLTVHVLVKINELKKDYKDYKSALIDSVDQMFLPCFFAAITTAVAFLSLLLGDLKPVIEFGKMMAFGIGIAFIFTFSFLPSAISLIPEPKTQDFLSLHKITNSILSFTKANVRSIYIVFFGIFIILLTGTAKLEVENRFIDYFDKDTEIYQGMLEIDTNLGGTATLDIIIKEPEIVNNEDFIDDDIFDDSLFEDDSSTASGYWWNTYSLSQLEEIHDYLDSLPEVGKVLSVASGIKLARLINDGQDLNDLELALLRSVLPEDIRETLLYSYINKDDSVVRISTRVNESASNLNRNDLLQKINYDLQNKFNLKEDQYELTGLAVLYNNMLQSLFQSQIGSLTLVFVVIALMLLLIFKSFKIMLIGLLPNIFVAFSVIGLLGLLGIPLDIMTITVAAISVGMAVDNTIHYIYRYKKEMKITGSSELALINAHTTTGRAIFYTAATIAAGFSILALSNFFPTRLFGIFTAIAMLVAFISSLSLLPNLLVKFKVFQ</sequence>
<feature type="transmembrane region" description="Helical" evidence="6">
    <location>
        <begin position="265"/>
        <end position="284"/>
    </location>
</feature>
<keyword evidence="3 6" id="KW-0812">Transmembrane</keyword>
<dbReference type="EMBL" id="SHBI01000030">
    <property type="protein sequence ID" value="RZO19733.1"/>
    <property type="molecule type" value="Genomic_DNA"/>
</dbReference>
<name>A0A520MEU5_9GAMM</name>
<feature type="transmembrane region" description="Helical" evidence="6">
    <location>
        <begin position="693"/>
        <end position="713"/>
    </location>
</feature>
<feature type="transmembrane region" description="Helical" evidence="6">
    <location>
        <begin position="394"/>
        <end position="417"/>
    </location>
</feature>
<feature type="transmembrane region" description="Helical" evidence="6">
    <location>
        <begin position="362"/>
        <end position="382"/>
    </location>
</feature>
<feature type="transmembrane region" description="Helical" evidence="6">
    <location>
        <begin position="322"/>
        <end position="341"/>
    </location>
</feature>
<keyword evidence="2" id="KW-1003">Cell membrane</keyword>
<reference evidence="8 9" key="1">
    <citation type="submission" date="2019-02" db="EMBL/GenBank/DDBJ databases">
        <title>Prokaryotic population dynamics and viral predation in marine succession experiment using metagenomics: the confinement effect.</title>
        <authorList>
            <person name="Haro-Moreno J.M."/>
            <person name="Rodriguez-Valera F."/>
            <person name="Lopez-Perez M."/>
        </authorList>
    </citation>
    <scope>NUCLEOTIDE SEQUENCE [LARGE SCALE GENOMIC DNA]</scope>
    <source>
        <strain evidence="8">MED-G163</strain>
    </source>
</reference>
<feature type="transmembrane region" description="Helical" evidence="6">
    <location>
        <begin position="719"/>
        <end position="741"/>
    </location>
</feature>
<feature type="domain" description="SSD" evidence="7">
    <location>
        <begin position="691"/>
        <end position="818"/>
    </location>
</feature>
<dbReference type="InterPro" id="IPR050545">
    <property type="entry name" value="Mycobact_MmpL"/>
</dbReference>
<keyword evidence="4 6" id="KW-1133">Transmembrane helix</keyword>
<dbReference type="Pfam" id="PF03176">
    <property type="entry name" value="MMPL"/>
    <property type="match status" value="2"/>
</dbReference>
<feature type="transmembrane region" description="Helical" evidence="6">
    <location>
        <begin position="767"/>
        <end position="788"/>
    </location>
</feature>
<feature type="transmembrane region" description="Helical" evidence="6">
    <location>
        <begin position="668"/>
        <end position="686"/>
    </location>
</feature>
<proteinExistence type="predicted"/>
<dbReference type="SUPFAM" id="SSF82866">
    <property type="entry name" value="Multidrug efflux transporter AcrB transmembrane domain"/>
    <property type="match status" value="2"/>
</dbReference>
<dbReference type="PROSITE" id="PS50156">
    <property type="entry name" value="SSD"/>
    <property type="match status" value="1"/>
</dbReference>
<comment type="subcellular location">
    <subcellularLocation>
        <location evidence="1">Cell membrane</location>
        <topology evidence="1">Multi-pass membrane protein</topology>
    </subcellularLocation>
</comment>
<keyword evidence="5 6" id="KW-0472">Membrane</keyword>
<evidence type="ECO:0000256" key="6">
    <source>
        <dbReference type="SAM" id="Phobius"/>
    </source>
</evidence>